<protein>
    <submittedName>
        <fullName evidence="2">Uncharacterized protein</fullName>
    </submittedName>
</protein>
<name>A0ABN8QFA8_9CNID</name>
<reference evidence="2 3" key="1">
    <citation type="submission" date="2022-05" db="EMBL/GenBank/DDBJ databases">
        <authorList>
            <consortium name="Genoscope - CEA"/>
            <person name="William W."/>
        </authorList>
    </citation>
    <scope>NUCLEOTIDE SEQUENCE [LARGE SCALE GENOMIC DNA]</scope>
</reference>
<feature type="compositionally biased region" description="Polar residues" evidence="1">
    <location>
        <begin position="9"/>
        <end position="18"/>
    </location>
</feature>
<evidence type="ECO:0000313" key="3">
    <source>
        <dbReference type="Proteomes" id="UP001159405"/>
    </source>
</evidence>
<gene>
    <name evidence="2" type="ORF">PLOB_00005815</name>
</gene>
<evidence type="ECO:0000313" key="2">
    <source>
        <dbReference type="EMBL" id="CAH3163426.1"/>
    </source>
</evidence>
<feature type="region of interest" description="Disordered" evidence="1">
    <location>
        <begin position="1"/>
        <end position="52"/>
    </location>
</feature>
<dbReference type="EMBL" id="CALNXK010000126">
    <property type="protein sequence ID" value="CAH3163426.1"/>
    <property type="molecule type" value="Genomic_DNA"/>
</dbReference>
<feature type="region of interest" description="Disordered" evidence="1">
    <location>
        <begin position="95"/>
        <end position="122"/>
    </location>
</feature>
<dbReference type="Proteomes" id="UP001159405">
    <property type="component" value="Unassembled WGS sequence"/>
</dbReference>
<comment type="caution">
    <text evidence="2">The sequence shown here is derived from an EMBL/GenBank/DDBJ whole genome shotgun (WGS) entry which is preliminary data.</text>
</comment>
<accession>A0ABN8QFA8</accession>
<sequence length="171" mass="19581">MDSYKKSSNKLGNISANLPKQLGGKPNQEKKPRRGKNNVSQEPVLLEEDYSDMMAPKPMSTVQYTKNYSHNKMIIEIVNAADRIKGIIYPQKKSLQSQNKFKGRQKRERDVKNAEAEQTPQKRTGIFRKHQLFGLVLEFELKKIVSNCNLVNPKLELGFKTDEQNGGEKEC</sequence>
<proteinExistence type="predicted"/>
<organism evidence="2 3">
    <name type="scientific">Porites lobata</name>
    <dbReference type="NCBI Taxonomy" id="104759"/>
    <lineage>
        <taxon>Eukaryota</taxon>
        <taxon>Metazoa</taxon>
        <taxon>Cnidaria</taxon>
        <taxon>Anthozoa</taxon>
        <taxon>Hexacorallia</taxon>
        <taxon>Scleractinia</taxon>
        <taxon>Fungiina</taxon>
        <taxon>Poritidae</taxon>
        <taxon>Porites</taxon>
    </lineage>
</organism>
<keyword evidence="3" id="KW-1185">Reference proteome</keyword>
<evidence type="ECO:0000256" key="1">
    <source>
        <dbReference type="SAM" id="MobiDB-lite"/>
    </source>
</evidence>